<evidence type="ECO:0000256" key="1">
    <source>
        <dbReference type="ARBA" id="ARBA00010945"/>
    </source>
</evidence>
<keyword evidence="2" id="KW-0460">Magnesium</keyword>
<dbReference type="PANTHER" id="PTHR11076:SF35">
    <property type="entry name" value="DNA REPAIR PROTEIN HOMOLOG YOBH"/>
    <property type="match status" value="1"/>
</dbReference>
<proteinExistence type="inferred from homology"/>
<keyword evidence="2" id="KW-0963">Cytoplasm</keyword>
<dbReference type="GO" id="GO:0003684">
    <property type="term" value="F:damaged DNA binding"/>
    <property type="evidence" value="ECO:0007669"/>
    <property type="project" value="InterPro"/>
</dbReference>
<dbReference type="GO" id="GO:0042276">
    <property type="term" value="P:error-prone translesion synthesis"/>
    <property type="evidence" value="ECO:0007669"/>
    <property type="project" value="TreeGrafter"/>
</dbReference>
<dbReference type="InterPro" id="IPR017961">
    <property type="entry name" value="DNA_pol_Y-fam_little_finger"/>
</dbReference>
<comment type="function">
    <text evidence="2">Poorly processive, error-prone DNA polymerase involved in untargeted mutagenesis. Copies undamaged DNA at stalled replication forks, which arise in vivo from mismatched or misaligned primer ends. These misaligned primers can be extended by PolIV. Exhibits no 3'-5' exonuclease (proofreading) activity. May be involved in translesional synthesis, in conjunction with the beta clamp from PolIII.</text>
</comment>
<reference evidence="4" key="1">
    <citation type="submission" date="2020-02" db="EMBL/GenBank/DDBJ databases">
        <authorList>
            <person name="Shen X.-R."/>
            <person name="Zhang Y.-X."/>
        </authorList>
    </citation>
    <scope>NUCLEOTIDE SEQUENCE</scope>
    <source>
        <strain evidence="4">SYP-B3998</strain>
    </source>
</reference>
<dbReference type="Gene3D" id="3.30.1490.100">
    <property type="entry name" value="DNA polymerase, Y-family, little finger domain"/>
    <property type="match status" value="1"/>
</dbReference>
<sequence length="422" mass="46850">MRTSSERTIFLADCQSFYASVEKVDHPGCKDMPVAVAGDPALRSGIILAACPIAKSYGVSTAERLGEALKKCPDLVVMRPRMQHYIDISLIITKIYEEFTDLVEIFSIDEQFLDVTASLSLFGDAESLAAAIQRKVMIQTGIRIRIGIGSNKILAKIATDIWAKKNDSGIFTLSAAEIEGTLWKQPVNKMFGVGSRMTAHFARLGILTIGDIANTPLPKLKDKFRARFGKQSDIHAEIMWRTANGLDDSPVTPGTFDTPPKSVGHMMTLPRDYKETSEVDTILLELTEEVCRDCRRKGYMASIVTVSCMCSPFDAPTGFSRQMKMPDPTNSTNAVFQAVKQLFYKFWDKMPVRRAGVMLSQLMNDDQYQLTLFEDQIKTRALEKVTDRIKDRYGSAAIVRASSVTTAGQAEARSLKIGGHYK</sequence>
<gene>
    <name evidence="2" type="primary">dinB</name>
    <name evidence="4" type="ORF">GK047_05545</name>
</gene>
<dbReference type="SUPFAM" id="SSF100879">
    <property type="entry name" value="Lesion bypass DNA polymerase (Y-family), little finger domain"/>
    <property type="match status" value="1"/>
</dbReference>
<comment type="caution">
    <text evidence="4">The sequence shown here is derived from an EMBL/GenBank/DDBJ whole genome shotgun (WGS) entry which is preliminary data.</text>
</comment>
<feature type="binding site" evidence="2">
    <location>
        <position position="13"/>
    </location>
    <ligand>
        <name>Mg(2+)</name>
        <dbReference type="ChEBI" id="CHEBI:18420"/>
    </ligand>
</feature>
<dbReference type="GO" id="GO:0005829">
    <property type="term" value="C:cytosol"/>
    <property type="evidence" value="ECO:0007669"/>
    <property type="project" value="TreeGrafter"/>
</dbReference>
<dbReference type="GO" id="GO:0009432">
    <property type="term" value="P:SOS response"/>
    <property type="evidence" value="ECO:0007669"/>
    <property type="project" value="TreeGrafter"/>
</dbReference>
<dbReference type="CDD" id="cd03586">
    <property type="entry name" value="PolY_Pol_IV_kappa"/>
    <property type="match status" value="1"/>
</dbReference>
<keyword evidence="2 4" id="KW-0808">Transferase</keyword>
<comment type="cofactor">
    <cofactor evidence="2">
        <name>Mg(2+)</name>
        <dbReference type="ChEBI" id="CHEBI:18420"/>
    </cofactor>
    <text evidence="2">Binds 2 magnesium ions per subunit.</text>
</comment>
<keyword evidence="2 4" id="KW-0548">Nucleotidyltransferase</keyword>
<evidence type="ECO:0000256" key="2">
    <source>
        <dbReference type="HAMAP-Rule" id="MF_01113"/>
    </source>
</evidence>
<keyword evidence="2" id="KW-0227">DNA damage</keyword>
<dbReference type="GO" id="GO:0000287">
    <property type="term" value="F:magnesium ion binding"/>
    <property type="evidence" value="ECO:0007669"/>
    <property type="project" value="UniProtKB-UniRule"/>
</dbReference>
<dbReference type="InterPro" id="IPR043128">
    <property type="entry name" value="Rev_trsase/Diguanyl_cyclase"/>
</dbReference>
<dbReference type="GO" id="GO:0006261">
    <property type="term" value="P:DNA-templated DNA replication"/>
    <property type="evidence" value="ECO:0007669"/>
    <property type="project" value="UniProtKB-UniRule"/>
</dbReference>
<dbReference type="AlphaFoldDB" id="A0A6G3ZV76"/>
<dbReference type="InterPro" id="IPR050116">
    <property type="entry name" value="DNA_polymerase-Y"/>
</dbReference>
<dbReference type="Pfam" id="PF00817">
    <property type="entry name" value="IMS"/>
    <property type="match status" value="1"/>
</dbReference>
<organism evidence="4">
    <name type="scientific">Paenibacillus sp. SYP-B3998</name>
    <dbReference type="NCBI Taxonomy" id="2678564"/>
    <lineage>
        <taxon>Bacteria</taxon>
        <taxon>Bacillati</taxon>
        <taxon>Bacillota</taxon>
        <taxon>Bacilli</taxon>
        <taxon>Bacillales</taxon>
        <taxon>Paenibacillaceae</taxon>
        <taxon>Paenibacillus</taxon>
    </lineage>
</organism>
<dbReference type="InterPro" id="IPR036775">
    <property type="entry name" value="DNA_pol_Y-fam_lit_finger_sf"/>
</dbReference>
<dbReference type="RefSeq" id="WP_163942292.1">
    <property type="nucleotide sequence ID" value="NZ_JAAIKC010000001.1"/>
</dbReference>
<comment type="subunit">
    <text evidence="2">Monomer.</text>
</comment>
<protein>
    <recommendedName>
        <fullName evidence="2">DNA polymerase IV</fullName>
        <shortName evidence="2">Pol IV</shortName>
        <ecNumber evidence="2">2.7.7.7</ecNumber>
    </recommendedName>
</protein>
<comment type="similarity">
    <text evidence="1 2">Belongs to the DNA polymerase type-Y family.</text>
</comment>
<dbReference type="Gene3D" id="3.40.1170.60">
    <property type="match status" value="1"/>
</dbReference>
<dbReference type="EC" id="2.7.7.7" evidence="2"/>
<dbReference type="InterPro" id="IPR043502">
    <property type="entry name" value="DNA/RNA_pol_sf"/>
</dbReference>
<feature type="site" description="Substrate discrimination" evidence="2">
    <location>
        <position position="18"/>
    </location>
</feature>
<dbReference type="InterPro" id="IPR001126">
    <property type="entry name" value="UmuC"/>
</dbReference>
<dbReference type="SUPFAM" id="SSF56672">
    <property type="entry name" value="DNA/RNA polymerases"/>
    <property type="match status" value="1"/>
</dbReference>
<dbReference type="GO" id="GO:0006281">
    <property type="term" value="P:DNA repair"/>
    <property type="evidence" value="ECO:0007669"/>
    <property type="project" value="UniProtKB-UniRule"/>
</dbReference>
<dbReference type="EMBL" id="JAAIKC010000001">
    <property type="protein sequence ID" value="NEW05481.1"/>
    <property type="molecule type" value="Genomic_DNA"/>
</dbReference>
<keyword evidence="2" id="KW-0234">DNA repair</keyword>
<accession>A0A6G3ZV76</accession>
<dbReference type="NCBIfam" id="NF002848">
    <property type="entry name" value="PRK03103.1"/>
    <property type="match status" value="1"/>
</dbReference>
<dbReference type="Gene3D" id="1.10.150.20">
    <property type="entry name" value="5' to 3' exonuclease, C-terminal subdomain"/>
    <property type="match status" value="1"/>
</dbReference>
<evidence type="ECO:0000313" key="4">
    <source>
        <dbReference type="EMBL" id="NEW05481.1"/>
    </source>
</evidence>
<keyword evidence="2" id="KW-0515">Mutator protein</keyword>
<dbReference type="Pfam" id="PF11799">
    <property type="entry name" value="IMS_C"/>
    <property type="match status" value="1"/>
</dbReference>
<dbReference type="InterPro" id="IPR022880">
    <property type="entry name" value="DNApol_IV"/>
</dbReference>
<comment type="subcellular location">
    <subcellularLocation>
        <location evidence="2">Cytoplasm</location>
    </subcellularLocation>
</comment>
<dbReference type="GO" id="GO:0003887">
    <property type="term" value="F:DNA-directed DNA polymerase activity"/>
    <property type="evidence" value="ECO:0007669"/>
    <property type="project" value="UniProtKB-UniRule"/>
</dbReference>
<dbReference type="Gene3D" id="3.30.70.270">
    <property type="match status" value="1"/>
</dbReference>
<feature type="active site" evidence="2">
    <location>
        <position position="110"/>
    </location>
</feature>
<feature type="binding site" evidence="2">
    <location>
        <position position="109"/>
    </location>
    <ligand>
        <name>Mg(2+)</name>
        <dbReference type="ChEBI" id="CHEBI:18420"/>
    </ligand>
</feature>
<keyword evidence="2" id="KW-0238">DNA-binding</keyword>
<feature type="domain" description="UmuC" evidence="3">
    <location>
        <begin position="9"/>
        <end position="194"/>
    </location>
</feature>
<name>A0A6G3ZV76_9BACL</name>
<keyword evidence="2" id="KW-0239">DNA-directed DNA polymerase</keyword>
<keyword evidence="2" id="KW-0235">DNA replication</keyword>
<dbReference type="HAMAP" id="MF_01113">
    <property type="entry name" value="DNApol_IV"/>
    <property type="match status" value="1"/>
</dbReference>
<dbReference type="PANTHER" id="PTHR11076">
    <property type="entry name" value="DNA REPAIR POLYMERASE UMUC / TRANSFERASE FAMILY MEMBER"/>
    <property type="match status" value="1"/>
</dbReference>
<comment type="catalytic activity">
    <reaction evidence="2">
        <text>DNA(n) + a 2'-deoxyribonucleoside 5'-triphosphate = DNA(n+1) + diphosphate</text>
        <dbReference type="Rhea" id="RHEA:22508"/>
        <dbReference type="Rhea" id="RHEA-COMP:17339"/>
        <dbReference type="Rhea" id="RHEA-COMP:17340"/>
        <dbReference type="ChEBI" id="CHEBI:33019"/>
        <dbReference type="ChEBI" id="CHEBI:61560"/>
        <dbReference type="ChEBI" id="CHEBI:173112"/>
        <dbReference type="EC" id="2.7.7.7"/>
    </reaction>
</comment>
<evidence type="ECO:0000259" key="3">
    <source>
        <dbReference type="PROSITE" id="PS50173"/>
    </source>
</evidence>
<dbReference type="PROSITE" id="PS50173">
    <property type="entry name" value="UMUC"/>
    <property type="match status" value="1"/>
</dbReference>
<keyword evidence="2" id="KW-0479">Metal-binding</keyword>